<dbReference type="GO" id="GO:0005886">
    <property type="term" value="C:plasma membrane"/>
    <property type="evidence" value="ECO:0007669"/>
    <property type="project" value="UniProtKB-SubCell"/>
</dbReference>
<keyword evidence="3" id="KW-1003">Cell membrane</keyword>
<evidence type="ECO:0000313" key="9">
    <source>
        <dbReference type="Proteomes" id="UP000215694"/>
    </source>
</evidence>
<evidence type="ECO:0000256" key="7">
    <source>
        <dbReference type="SAM" id="Phobius"/>
    </source>
</evidence>
<dbReference type="InterPro" id="IPR002528">
    <property type="entry name" value="MATE_fam"/>
</dbReference>
<dbReference type="InterPro" id="IPR048279">
    <property type="entry name" value="MdtK-like"/>
</dbReference>
<evidence type="ECO:0000313" key="8">
    <source>
        <dbReference type="EMBL" id="RDY27725.1"/>
    </source>
</evidence>
<dbReference type="GO" id="GO:0042910">
    <property type="term" value="F:xenobiotic transmembrane transporter activity"/>
    <property type="evidence" value="ECO:0007669"/>
    <property type="project" value="InterPro"/>
</dbReference>
<dbReference type="NCBIfam" id="TIGR00797">
    <property type="entry name" value="matE"/>
    <property type="match status" value="1"/>
</dbReference>
<dbReference type="OrthoDB" id="9776324at2"/>
<evidence type="ECO:0000256" key="6">
    <source>
        <dbReference type="ARBA" id="ARBA00023136"/>
    </source>
</evidence>
<dbReference type="PANTHER" id="PTHR43549:SF3">
    <property type="entry name" value="MULTIDRUG RESISTANCE PROTEIN YPNP-RELATED"/>
    <property type="match status" value="1"/>
</dbReference>
<feature type="transmembrane region" description="Helical" evidence="7">
    <location>
        <begin position="12"/>
        <end position="31"/>
    </location>
</feature>
<keyword evidence="5 7" id="KW-1133">Transmembrane helix</keyword>
<keyword evidence="6 7" id="KW-0472">Membrane</keyword>
<dbReference type="PANTHER" id="PTHR43549">
    <property type="entry name" value="MULTIDRUG RESISTANCE PROTEIN YPNP-RELATED"/>
    <property type="match status" value="1"/>
</dbReference>
<keyword evidence="2" id="KW-0813">Transport</keyword>
<feature type="transmembrane region" description="Helical" evidence="7">
    <location>
        <begin position="165"/>
        <end position="184"/>
    </location>
</feature>
<organism evidence="8 9">
    <name type="scientific">Romboutsia weinsteinii</name>
    <dbReference type="NCBI Taxonomy" id="2020949"/>
    <lineage>
        <taxon>Bacteria</taxon>
        <taxon>Bacillati</taxon>
        <taxon>Bacillota</taxon>
        <taxon>Clostridia</taxon>
        <taxon>Peptostreptococcales</taxon>
        <taxon>Peptostreptococcaceae</taxon>
        <taxon>Romboutsia</taxon>
    </lineage>
</organism>
<feature type="transmembrane region" description="Helical" evidence="7">
    <location>
        <begin position="411"/>
        <end position="434"/>
    </location>
</feature>
<feature type="transmembrane region" description="Helical" evidence="7">
    <location>
        <begin position="133"/>
        <end position="158"/>
    </location>
</feature>
<dbReference type="Pfam" id="PF01554">
    <property type="entry name" value="MatE"/>
    <property type="match status" value="2"/>
</dbReference>
<evidence type="ECO:0000256" key="1">
    <source>
        <dbReference type="ARBA" id="ARBA00004651"/>
    </source>
</evidence>
<dbReference type="EMBL" id="NOJY02000011">
    <property type="protein sequence ID" value="RDY27725.1"/>
    <property type="molecule type" value="Genomic_DNA"/>
</dbReference>
<dbReference type="InterPro" id="IPR052031">
    <property type="entry name" value="Membrane_Transporter-Flippase"/>
</dbReference>
<feature type="transmembrane region" description="Helical" evidence="7">
    <location>
        <begin position="278"/>
        <end position="298"/>
    </location>
</feature>
<proteinExistence type="predicted"/>
<feature type="transmembrane region" description="Helical" evidence="7">
    <location>
        <begin position="358"/>
        <end position="378"/>
    </location>
</feature>
<dbReference type="RefSeq" id="WP_094367039.1">
    <property type="nucleotide sequence ID" value="NZ_NOJY02000011.1"/>
</dbReference>
<evidence type="ECO:0000256" key="3">
    <source>
        <dbReference type="ARBA" id="ARBA00022475"/>
    </source>
</evidence>
<feature type="transmembrane region" description="Helical" evidence="7">
    <location>
        <begin position="96"/>
        <end position="113"/>
    </location>
</feature>
<comment type="subcellular location">
    <subcellularLocation>
        <location evidence="1">Cell membrane</location>
        <topology evidence="1">Multi-pass membrane protein</topology>
    </subcellularLocation>
</comment>
<comment type="caution">
    <text evidence="8">The sequence shown here is derived from an EMBL/GenBank/DDBJ whole genome shotgun (WGS) entry which is preliminary data.</text>
</comment>
<keyword evidence="4 7" id="KW-0812">Transmembrane</keyword>
<dbReference type="GO" id="GO:0015297">
    <property type="term" value="F:antiporter activity"/>
    <property type="evidence" value="ECO:0007669"/>
    <property type="project" value="InterPro"/>
</dbReference>
<evidence type="ECO:0000256" key="5">
    <source>
        <dbReference type="ARBA" id="ARBA00022989"/>
    </source>
</evidence>
<gene>
    <name evidence="8" type="ORF">CHL78_008365</name>
</gene>
<feature type="transmembrane region" description="Helical" evidence="7">
    <location>
        <begin position="190"/>
        <end position="213"/>
    </location>
</feature>
<name>A0A371J4R0_9FIRM</name>
<dbReference type="CDD" id="cd13138">
    <property type="entry name" value="MATE_yoeA_like"/>
    <property type="match status" value="1"/>
</dbReference>
<evidence type="ECO:0000256" key="4">
    <source>
        <dbReference type="ARBA" id="ARBA00022692"/>
    </source>
</evidence>
<feature type="transmembrane region" description="Helical" evidence="7">
    <location>
        <begin position="319"/>
        <end position="338"/>
    </location>
</feature>
<reference evidence="8 9" key="1">
    <citation type="journal article" date="2017" name="Genome Announc.">
        <title>Draft Genome Sequence of Romboutsia weinsteinii sp. nov. Strain CCRI-19649(T) Isolated from Surface Water.</title>
        <authorList>
            <person name="Maheux A.F."/>
            <person name="Boudreau D.K."/>
            <person name="Berube E."/>
            <person name="Boissinot M."/>
            <person name="Cantin P."/>
            <person name="Raymond F."/>
            <person name="Corbeil J."/>
            <person name="Omar R.F."/>
            <person name="Bergeron M.G."/>
        </authorList>
    </citation>
    <scope>NUCLEOTIDE SEQUENCE [LARGE SCALE GENOMIC DNA]</scope>
    <source>
        <strain evidence="8 9">CCRI-19649</strain>
    </source>
</reference>
<evidence type="ECO:0000256" key="2">
    <source>
        <dbReference type="ARBA" id="ARBA00022448"/>
    </source>
</evidence>
<dbReference type="AlphaFoldDB" id="A0A371J4R0"/>
<feature type="transmembrane region" description="Helical" evidence="7">
    <location>
        <begin position="51"/>
        <end position="76"/>
    </location>
</feature>
<keyword evidence="9" id="KW-1185">Reference proteome</keyword>
<accession>A0A371J4R0</accession>
<feature type="transmembrane region" description="Helical" evidence="7">
    <location>
        <begin position="247"/>
        <end position="272"/>
    </location>
</feature>
<dbReference type="Proteomes" id="UP000215694">
    <property type="component" value="Unassembled WGS sequence"/>
</dbReference>
<sequence length="454" mass="49272">MTNDMTKGSPLKIFIFFSIPLLIGNIFQQLYSMVDTIIVGRFVGVDALAAVGTTGSMFFLVNGMILGLTSGFGVLVSQKFGAKDEAGIKKAAASNIILTIISTVIITVIALLVKTPLLRLMNTPDNIFKDANTYITIIFAGIITQSLYNMAAGILRALGDSKTPLYFLIIASVLNIILDLVFIAKFNMGVAGAAYATNIAQGFAAVLCIIYSYKKFKILRLKKEDFKAEKEYYKTHLKIGIPMGLQFSVTAIGIIIVQSAINVFGSTVIAAYTASSKVLQLVMQPAISFGVTIATYAGQNLGAKRFDRIKNGIKIMNKVSIISSLIAGAVLVFLGKYFVMLFIENPTPEIFSYAQQVFNYSAVFFIPLGFILVYRSVLQGMGDSFVPMMAGVAELLARAAVAFTLPKFIGFAGICLSDPVAWVAAAVPLMIAYYKKINKIMDENKDVEYEDIAI</sequence>
<feature type="transmembrane region" description="Helical" evidence="7">
    <location>
        <begin position="385"/>
        <end position="405"/>
    </location>
</feature>
<protein>
    <submittedName>
        <fullName evidence="8">MATE family efflux transporter</fullName>
    </submittedName>
</protein>
<dbReference type="PIRSF" id="PIRSF006603">
    <property type="entry name" value="DinF"/>
    <property type="match status" value="1"/>
</dbReference>